<dbReference type="InterPro" id="IPR029045">
    <property type="entry name" value="ClpP/crotonase-like_dom_sf"/>
</dbReference>
<evidence type="ECO:0000256" key="3">
    <source>
        <dbReference type="ARBA" id="ARBA00022832"/>
    </source>
</evidence>
<evidence type="ECO:0000256" key="6">
    <source>
        <dbReference type="ARBA" id="ARBA00073937"/>
    </source>
</evidence>
<feature type="non-terminal residue" evidence="8">
    <location>
        <position position="1"/>
    </location>
</feature>
<keyword evidence="5" id="KW-0456">Lyase</keyword>
<dbReference type="EC" id="4.2.1.17" evidence="2"/>
<dbReference type="AlphaFoldDB" id="A0AAV5TLN2"/>
<organism evidence="8 9">
    <name type="scientific">Pristionchus entomophagus</name>
    <dbReference type="NCBI Taxonomy" id="358040"/>
    <lineage>
        <taxon>Eukaryota</taxon>
        <taxon>Metazoa</taxon>
        <taxon>Ecdysozoa</taxon>
        <taxon>Nematoda</taxon>
        <taxon>Chromadorea</taxon>
        <taxon>Rhabditida</taxon>
        <taxon>Rhabditina</taxon>
        <taxon>Diplogasteromorpha</taxon>
        <taxon>Diplogasteroidea</taxon>
        <taxon>Neodiplogasteridae</taxon>
        <taxon>Pristionchus</taxon>
    </lineage>
</organism>
<evidence type="ECO:0000313" key="9">
    <source>
        <dbReference type="Proteomes" id="UP001432027"/>
    </source>
</evidence>
<dbReference type="Pfam" id="PF00378">
    <property type="entry name" value="ECH_1"/>
    <property type="match status" value="1"/>
</dbReference>
<comment type="caution">
    <text evidence="8">The sequence shown here is derived from an EMBL/GenBank/DDBJ whole genome shotgun (WGS) entry which is preliminary data.</text>
</comment>
<accession>A0AAV5TLN2</accession>
<gene>
    <name evidence="8" type="ORF">PENTCL1PPCAC_17164</name>
</gene>
<evidence type="ECO:0000256" key="2">
    <source>
        <dbReference type="ARBA" id="ARBA00012076"/>
    </source>
</evidence>
<dbReference type="InterPro" id="IPR018376">
    <property type="entry name" value="Enoyl-CoA_hyd/isom_CS"/>
</dbReference>
<evidence type="ECO:0000256" key="4">
    <source>
        <dbReference type="ARBA" id="ARBA00023098"/>
    </source>
</evidence>
<protein>
    <recommendedName>
        <fullName evidence="6">Probable enoyl-CoA hydratase, mitochondrial</fullName>
        <ecNumber evidence="2">4.2.1.17</ecNumber>
    </recommendedName>
</protein>
<dbReference type="GO" id="GO:0004300">
    <property type="term" value="F:enoyl-CoA hydratase activity"/>
    <property type="evidence" value="ECO:0007669"/>
    <property type="project" value="UniProtKB-EC"/>
</dbReference>
<dbReference type="SUPFAM" id="SSF52096">
    <property type="entry name" value="ClpP/crotonase"/>
    <property type="match status" value="1"/>
</dbReference>
<dbReference type="GO" id="GO:0006635">
    <property type="term" value="P:fatty acid beta-oxidation"/>
    <property type="evidence" value="ECO:0007669"/>
    <property type="project" value="TreeGrafter"/>
</dbReference>
<dbReference type="PROSITE" id="PS00166">
    <property type="entry name" value="ENOYL_COA_HYDRATASE"/>
    <property type="match status" value="1"/>
</dbReference>
<dbReference type="Proteomes" id="UP001432027">
    <property type="component" value="Unassembled WGS sequence"/>
</dbReference>
<dbReference type="InterPro" id="IPR014748">
    <property type="entry name" value="Enoyl-CoA_hydra_C"/>
</dbReference>
<evidence type="ECO:0000256" key="5">
    <source>
        <dbReference type="ARBA" id="ARBA00023239"/>
    </source>
</evidence>
<evidence type="ECO:0000256" key="1">
    <source>
        <dbReference type="ARBA" id="ARBA00005254"/>
    </source>
</evidence>
<reference evidence="8" key="1">
    <citation type="submission" date="2023-10" db="EMBL/GenBank/DDBJ databases">
        <title>Genome assembly of Pristionchus species.</title>
        <authorList>
            <person name="Yoshida K."/>
            <person name="Sommer R.J."/>
        </authorList>
    </citation>
    <scope>NUCLEOTIDE SEQUENCE</scope>
    <source>
        <strain evidence="8">RS0144</strain>
    </source>
</reference>
<keyword evidence="4" id="KW-0443">Lipid metabolism</keyword>
<dbReference type="PANTHER" id="PTHR11941:SF54">
    <property type="entry name" value="ENOYL-COA HYDRATASE, MITOCHONDRIAL"/>
    <property type="match status" value="1"/>
</dbReference>
<proteinExistence type="inferred from homology"/>
<dbReference type="Gene3D" id="1.10.12.10">
    <property type="entry name" value="Lyase 2-enoyl-coa Hydratase, Chain A, domain 2"/>
    <property type="match status" value="1"/>
</dbReference>
<dbReference type="InterPro" id="IPR001753">
    <property type="entry name" value="Enoyl-CoA_hydra/iso"/>
</dbReference>
<evidence type="ECO:0000256" key="7">
    <source>
        <dbReference type="RuleBase" id="RU003707"/>
    </source>
</evidence>
<dbReference type="EMBL" id="BTSX01000004">
    <property type="protein sequence ID" value="GMS94989.1"/>
    <property type="molecule type" value="Genomic_DNA"/>
</dbReference>
<dbReference type="FunFam" id="1.10.12.10:FF:000001">
    <property type="entry name" value="Probable enoyl-CoA hydratase, mitochondrial"/>
    <property type="match status" value="1"/>
</dbReference>
<comment type="similarity">
    <text evidence="1 7">Belongs to the enoyl-CoA hydratase/isomerase family.</text>
</comment>
<evidence type="ECO:0000313" key="8">
    <source>
        <dbReference type="EMBL" id="GMS94989.1"/>
    </source>
</evidence>
<dbReference type="PANTHER" id="PTHR11941">
    <property type="entry name" value="ENOYL-COA HYDRATASE-RELATED"/>
    <property type="match status" value="1"/>
</dbReference>
<dbReference type="CDD" id="cd06558">
    <property type="entry name" value="crotonase-like"/>
    <property type="match status" value="1"/>
</dbReference>
<dbReference type="Gene3D" id="3.90.226.10">
    <property type="entry name" value="2-enoyl-CoA Hydratase, Chain A, domain 1"/>
    <property type="match status" value="1"/>
</dbReference>
<dbReference type="FunFam" id="3.90.226.10:FF:000019">
    <property type="entry name" value="Enoyl-CoA hydratase, mitochondrial"/>
    <property type="match status" value="1"/>
</dbReference>
<sequence>KDPLLRTMLKLSTLTGSVRVVSRSSLRYFAAAPEMIKLETVGEKKKVALITLNRPKALNALCNQLMTELREVLQKLDGDKSIGAIVITGSDRAFAAGADIKEMKDREFSSTYSSRFLEDWCAVSDVNKPVIAAVNGFALGGGCELALMCDIIYAGDKAQFGQPEINIGTIPGAGGTQRWARSAGKSVAMEVCLTGERMGATEAKEVGIVSKVFPAAECVPAAIKLGEKIAAQSPLIVQMCKEGVNRAFETTLREGLHVERRLFHATFATKDRKEGMSAFAEKRNPEWKSE</sequence>
<keyword evidence="3" id="KW-0276">Fatty acid metabolism</keyword>
<keyword evidence="9" id="KW-1185">Reference proteome</keyword>
<dbReference type="GO" id="GO:0005739">
    <property type="term" value="C:mitochondrion"/>
    <property type="evidence" value="ECO:0007669"/>
    <property type="project" value="TreeGrafter"/>
</dbReference>
<name>A0AAV5TLN2_9BILA</name>